<sequence>MMEQKKLDSLKDTLQQKVFTKKHLKQATAVVVVCAIIGGGAGWYHVQQKKAHHAEVAAARTSMIEAEATKNGLALLDPDTIKERAAQAIGKDSSTLTFAEVNLELPRQGGPDQKDPKEGKEHKGRERDRKGSPDQGGQQDRKDGTTGASTQAKQPQAPATTQAPAAQAGQPQAQAQPMHPLYAVRCKDGSVTYHILLDAVTGDPVRVSMS</sequence>
<protein>
    <recommendedName>
        <fullName evidence="5">PepSY domain-containing protein</fullName>
    </recommendedName>
</protein>
<feature type="transmembrane region" description="Helical" evidence="2">
    <location>
        <begin position="27"/>
        <end position="46"/>
    </location>
</feature>
<dbReference type="Proteomes" id="UP000606870">
    <property type="component" value="Unassembled WGS sequence"/>
</dbReference>
<evidence type="ECO:0000256" key="1">
    <source>
        <dbReference type="SAM" id="MobiDB-lite"/>
    </source>
</evidence>
<evidence type="ECO:0000256" key="2">
    <source>
        <dbReference type="SAM" id="Phobius"/>
    </source>
</evidence>
<feature type="region of interest" description="Disordered" evidence="1">
    <location>
        <begin position="103"/>
        <end position="176"/>
    </location>
</feature>
<evidence type="ECO:0008006" key="5">
    <source>
        <dbReference type="Google" id="ProtNLM"/>
    </source>
</evidence>
<dbReference type="RefSeq" id="WP_186502997.1">
    <property type="nucleotide sequence ID" value="NZ_JACOGK010000015.1"/>
</dbReference>
<keyword evidence="2" id="KW-0472">Membrane</keyword>
<feature type="compositionally biased region" description="Low complexity" evidence="1">
    <location>
        <begin position="150"/>
        <end position="176"/>
    </location>
</feature>
<keyword evidence="4" id="KW-1185">Reference proteome</keyword>
<proteinExistence type="predicted"/>
<dbReference type="EMBL" id="JACOGK010000015">
    <property type="protein sequence ID" value="MBC3536840.1"/>
    <property type="molecule type" value="Genomic_DNA"/>
</dbReference>
<gene>
    <name evidence="3" type="ORF">H8J70_06220</name>
</gene>
<evidence type="ECO:0000313" key="3">
    <source>
        <dbReference type="EMBL" id="MBC3536840.1"/>
    </source>
</evidence>
<evidence type="ECO:0000313" key="4">
    <source>
        <dbReference type="Proteomes" id="UP000606870"/>
    </source>
</evidence>
<keyword evidence="2" id="KW-1133">Transmembrane helix</keyword>
<organism evidence="3 4">
    <name type="scientific">Megasphaera hominis</name>
    <dbReference type="NCBI Taxonomy" id="159836"/>
    <lineage>
        <taxon>Bacteria</taxon>
        <taxon>Bacillati</taxon>
        <taxon>Bacillota</taxon>
        <taxon>Negativicutes</taxon>
        <taxon>Veillonellales</taxon>
        <taxon>Veillonellaceae</taxon>
        <taxon>Megasphaera</taxon>
    </lineage>
</organism>
<keyword evidence="2" id="KW-0812">Transmembrane</keyword>
<accession>A0ABR6VHW4</accession>
<feature type="compositionally biased region" description="Basic and acidic residues" evidence="1">
    <location>
        <begin position="112"/>
        <end position="132"/>
    </location>
</feature>
<comment type="caution">
    <text evidence="3">The sequence shown here is derived from an EMBL/GenBank/DDBJ whole genome shotgun (WGS) entry which is preliminary data.</text>
</comment>
<name>A0ABR6VHW4_9FIRM</name>
<reference evidence="3 4" key="1">
    <citation type="submission" date="2020-08" db="EMBL/GenBank/DDBJ databases">
        <authorList>
            <person name="Liu C."/>
            <person name="Sun Q."/>
        </authorList>
    </citation>
    <scope>NUCLEOTIDE SEQUENCE [LARGE SCALE GENOMIC DNA]</scope>
    <source>
        <strain evidence="3 4">NSJ-59</strain>
    </source>
</reference>